<keyword evidence="1 4" id="KW-0808">Transferase</keyword>
<dbReference type="PANTHER" id="PTHR43420">
    <property type="entry name" value="ACETYLTRANSFERASE"/>
    <property type="match status" value="1"/>
</dbReference>
<protein>
    <submittedName>
        <fullName evidence="4">GNAT family N-acetyltransferase</fullName>
    </submittedName>
</protein>
<evidence type="ECO:0000313" key="5">
    <source>
        <dbReference type="Proteomes" id="UP000242699"/>
    </source>
</evidence>
<evidence type="ECO:0000259" key="3">
    <source>
        <dbReference type="PROSITE" id="PS51186"/>
    </source>
</evidence>
<organism evidence="4 5">
    <name type="scientific">Sulfobacillus benefaciens</name>
    <dbReference type="NCBI Taxonomy" id="453960"/>
    <lineage>
        <taxon>Bacteria</taxon>
        <taxon>Bacillati</taxon>
        <taxon>Bacillota</taxon>
        <taxon>Clostridia</taxon>
        <taxon>Eubacteriales</taxon>
        <taxon>Clostridiales Family XVII. Incertae Sedis</taxon>
        <taxon>Sulfobacillus</taxon>
    </lineage>
</organism>
<keyword evidence="2" id="KW-0012">Acyltransferase</keyword>
<evidence type="ECO:0000256" key="2">
    <source>
        <dbReference type="ARBA" id="ARBA00023315"/>
    </source>
</evidence>
<evidence type="ECO:0000256" key="1">
    <source>
        <dbReference type="ARBA" id="ARBA00022679"/>
    </source>
</evidence>
<comment type="caution">
    <text evidence="4">The sequence shown here is derived from an EMBL/GenBank/DDBJ whole genome shotgun (WGS) entry which is preliminary data.</text>
</comment>
<name>A0A2T2WP60_9FIRM</name>
<dbReference type="Pfam" id="PF00583">
    <property type="entry name" value="Acetyltransf_1"/>
    <property type="match status" value="1"/>
</dbReference>
<dbReference type="Proteomes" id="UP000242699">
    <property type="component" value="Unassembled WGS sequence"/>
</dbReference>
<dbReference type="EMBL" id="PXYT01000087">
    <property type="protein sequence ID" value="PSR24030.1"/>
    <property type="molecule type" value="Genomic_DNA"/>
</dbReference>
<dbReference type="CDD" id="cd04301">
    <property type="entry name" value="NAT_SF"/>
    <property type="match status" value="1"/>
</dbReference>
<gene>
    <name evidence="4" type="ORF">C7B43_19650</name>
</gene>
<evidence type="ECO:0000313" key="4">
    <source>
        <dbReference type="EMBL" id="PSR24030.1"/>
    </source>
</evidence>
<dbReference type="PROSITE" id="PS51186">
    <property type="entry name" value="GNAT"/>
    <property type="match status" value="1"/>
</dbReference>
<dbReference type="SUPFAM" id="SSF55729">
    <property type="entry name" value="Acyl-CoA N-acyltransferases (Nat)"/>
    <property type="match status" value="1"/>
</dbReference>
<dbReference type="InterPro" id="IPR050680">
    <property type="entry name" value="YpeA/RimI_acetyltransf"/>
</dbReference>
<dbReference type="InterPro" id="IPR016181">
    <property type="entry name" value="Acyl_CoA_acyltransferase"/>
</dbReference>
<dbReference type="AlphaFoldDB" id="A0A2T2WP60"/>
<dbReference type="InterPro" id="IPR000182">
    <property type="entry name" value="GNAT_dom"/>
</dbReference>
<accession>A0A2T2WP60</accession>
<sequence>MALTFRTMDAIRDRNYFVQFRKNAARASFGEEGPFDEQEYADLIEARTREFPDGYVMVEQDGRIVGQIEMHPREFEGRTIAFISLFYLVPEMRGQGYGQQLTDYAEGVFRRHGISEYHLRVSPTNEPALHFYRKCGLVKIREEQHQHVMWRMGKNI</sequence>
<dbReference type="PANTHER" id="PTHR43420:SF47">
    <property type="entry name" value="N-ACETYLTRANSFERASE DOMAIN-CONTAINING PROTEIN"/>
    <property type="match status" value="1"/>
</dbReference>
<reference evidence="4 5" key="1">
    <citation type="journal article" date="2014" name="BMC Genomics">
        <title>Comparison of environmental and isolate Sulfobacillus genomes reveals diverse carbon, sulfur, nitrogen, and hydrogen metabolisms.</title>
        <authorList>
            <person name="Justice N.B."/>
            <person name="Norman A."/>
            <person name="Brown C.T."/>
            <person name="Singh A."/>
            <person name="Thomas B.C."/>
            <person name="Banfield J.F."/>
        </authorList>
    </citation>
    <scope>NUCLEOTIDE SEQUENCE [LARGE SCALE GENOMIC DNA]</scope>
    <source>
        <strain evidence="4">AMDSBA1</strain>
    </source>
</reference>
<proteinExistence type="predicted"/>
<dbReference type="GO" id="GO:0016747">
    <property type="term" value="F:acyltransferase activity, transferring groups other than amino-acyl groups"/>
    <property type="evidence" value="ECO:0007669"/>
    <property type="project" value="InterPro"/>
</dbReference>
<dbReference type="Gene3D" id="3.40.630.30">
    <property type="match status" value="1"/>
</dbReference>
<feature type="domain" description="N-acetyltransferase" evidence="3">
    <location>
        <begin position="3"/>
        <end position="156"/>
    </location>
</feature>